<dbReference type="PANTHER" id="PTHR24220:SF86">
    <property type="entry name" value="ABC TRANSPORTER ABCH.1"/>
    <property type="match status" value="1"/>
</dbReference>
<dbReference type="AlphaFoldDB" id="E1YJ61"/>
<dbReference type="EMBL" id="FR695877">
    <property type="protein sequence ID" value="CBX31315.1"/>
    <property type="molecule type" value="Genomic_DNA"/>
</dbReference>
<evidence type="ECO:0000256" key="3">
    <source>
        <dbReference type="SAM" id="Phobius"/>
    </source>
</evidence>
<sequence>MDLAIRDIAHHKGKFIATVIGVGLLFAVVLSMNGIYRGFIFEGLSVIQVTSPDLWVVERYRGGPFNEQSSIPEFFHYSIEALDGVEKASPFIFYNVERIINGNRKRFTIIGYDIFKGLGGPQNLTAGRQIEQAHYEMVAHEKIGFKLGDKIPLGLHIILEPTAGTIVFDDNTIYSNGWTGTDLRRLRREKVGFVFQTPNLIPFLTARENILFSLELVGVTGHKAQDRATELLEYMEVAHRSNYLPAFLSGGEQQRVSVARALANRPKLILADEPTAALDTARGKKVMEFLKKLAREHQTAVITVTHDVRMIEGFDHVYHLKDGQLNSSGEINKPDIPNFK</sequence>
<dbReference type="InterPro" id="IPR027417">
    <property type="entry name" value="P-loop_NTPase"/>
</dbReference>
<dbReference type="GO" id="GO:0022857">
    <property type="term" value="F:transmembrane transporter activity"/>
    <property type="evidence" value="ECO:0007669"/>
    <property type="project" value="TreeGrafter"/>
</dbReference>
<keyword evidence="1" id="KW-0547">Nucleotide-binding</keyword>
<accession>E1YJ61</accession>
<dbReference type="InterPro" id="IPR015854">
    <property type="entry name" value="ABC_transpr_LolD-like"/>
</dbReference>
<proteinExistence type="predicted"/>
<protein>
    <recommendedName>
        <fullName evidence="4">ABC transporter domain-containing protein</fullName>
    </recommendedName>
</protein>
<evidence type="ECO:0000259" key="4">
    <source>
        <dbReference type="PROSITE" id="PS50893"/>
    </source>
</evidence>
<dbReference type="InterPro" id="IPR017871">
    <property type="entry name" value="ABC_transporter-like_CS"/>
</dbReference>
<feature type="transmembrane region" description="Helical" evidence="3">
    <location>
        <begin position="15"/>
        <end position="36"/>
    </location>
</feature>
<dbReference type="GO" id="GO:0016887">
    <property type="term" value="F:ATP hydrolysis activity"/>
    <property type="evidence" value="ECO:0007669"/>
    <property type="project" value="InterPro"/>
</dbReference>
<dbReference type="PROSITE" id="PS50893">
    <property type="entry name" value="ABC_TRANSPORTER_2"/>
    <property type="match status" value="1"/>
</dbReference>
<gene>
    <name evidence="5" type="ORF">N47_E48270</name>
</gene>
<evidence type="ECO:0000313" key="5">
    <source>
        <dbReference type="EMBL" id="CBX31315.1"/>
    </source>
</evidence>
<reference evidence="5" key="1">
    <citation type="journal article" date="2011" name="Environ. Microbiol.">
        <title>Genomic insights into the metabolic potential of the polycyclic aromatic hydrocarbon degrading sulfate-reducing Deltaproteobacterium N47.</title>
        <authorList>
            <person name="Bergmann F."/>
            <person name="Selesi D."/>
            <person name="Weinmaier T."/>
            <person name="Tischler P."/>
            <person name="Rattei T."/>
            <person name="Meckenstock R.U."/>
        </authorList>
    </citation>
    <scope>NUCLEOTIDE SEQUENCE</scope>
</reference>
<dbReference type="Pfam" id="PF00005">
    <property type="entry name" value="ABC_tran"/>
    <property type="match status" value="1"/>
</dbReference>
<dbReference type="Gene3D" id="3.40.50.300">
    <property type="entry name" value="P-loop containing nucleotide triphosphate hydrolases"/>
    <property type="match status" value="1"/>
</dbReference>
<feature type="domain" description="ABC transporter" evidence="4">
    <location>
        <begin position="109"/>
        <end position="339"/>
    </location>
</feature>
<keyword evidence="3" id="KW-1133">Transmembrane helix</keyword>
<dbReference type="SUPFAM" id="SSF52540">
    <property type="entry name" value="P-loop containing nucleoside triphosphate hydrolases"/>
    <property type="match status" value="1"/>
</dbReference>
<evidence type="ECO:0000256" key="1">
    <source>
        <dbReference type="ARBA" id="ARBA00022741"/>
    </source>
</evidence>
<dbReference type="PROSITE" id="PS00211">
    <property type="entry name" value="ABC_TRANSPORTER_1"/>
    <property type="match status" value="1"/>
</dbReference>
<dbReference type="GO" id="GO:0005524">
    <property type="term" value="F:ATP binding"/>
    <property type="evidence" value="ECO:0007669"/>
    <property type="project" value="UniProtKB-KW"/>
</dbReference>
<dbReference type="PANTHER" id="PTHR24220">
    <property type="entry name" value="IMPORT ATP-BINDING PROTEIN"/>
    <property type="match status" value="1"/>
</dbReference>
<keyword evidence="3" id="KW-0812">Transmembrane</keyword>
<keyword evidence="3" id="KW-0472">Membrane</keyword>
<evidence type="ECO:0000256" key="2">
    <source>
        <dbReference type="ARBA" id="ARBA00022840"/>
    </source>
</evidence>
<dbReference type="GO" id="GO:0005886">
    <property type="term" value="C:plasma membrane"/>
    <property type="evidence" value="ECO:0007669"/>
    <property type="project" value="TreeGrafter"/>
</dbReference>
<organism evidence="5">
    <name type="scientific">uncultured Desulfobacterium sp</name>
    <dbReference type="NCBI Taxonomy" id="201089"/>
    <lineage>
        <taxon>Bacteria</taxon>
        <taxon>Pseudomonadati</taxon>
        <taxon>Thermodesulfobacteriota</taxon>
        <taxon>Desulfobacteria</taxon>
        <taxon>Desulfobacterales</taxon>
        <taxon>Desulfobacteriaceae</taxon>
        <taxon>Desulfobacterium</taxon>
        <taxon>environmental samples</taxon>
    </lineage>
</organism>
<name>E1YJ61_9BACT</name>
<keyword evidence="2" id="KW-0067">ATP-binding</keyword>
<dbReference type="InterPro" id="IPR003439">
    <property type="entry name" value="ABC_transporter-like_ATP-bd"/>
</dbReference>